<dbReference type="Proteomes" id="UP000005239">
    <property type="component" value="Unassembled WGS sequence"/>
</dbReference>
<dbReference type="InterPro" id="IPR019422">
    <property type="entry name" value="7TM_GPCR_serpentine_rcpt_Srh"/>
</dbReference>
<accession>A0A8R1UXQ5</accession>
<accession>A0A2A6C2B6</accession>
<dbReference type="Pfam" id="PF10318">
    <property type="entry name" value="7TM_GPCR_Srh"/>
    <property type="match status" value="1"/>
</dbReference>
<dbReference type="OrthoDB" id="5852718at2759"/>
<evidence type="ECO:0000313" key="2">
    <source>
        <dbReference type="Proteomes" id="UP000005239"/>
    </source>
</evidence>
<dbReference type="PANTHER" id="PTHR22941">
    <property type="entry name" value="SERPENTINE RECEPTOR"/>
    <property type="match status" value="1"/>
</dbReference>
<dbReference type="InterPro" id="IPR053220">
    <property type="entry name" value="Nematode_rcpt-like_serp_H"/>
</dbReference>
<organism evidence="1 2">
    <name type="scientific">Pristionchus pacificus</name>
    <name type="common">Parasitic nematode worm</name>
    <dbReference type="NCBI Taxonomy" id="54126"/>
    <lineage>
        <taxon>Eukaryota</taxon>
        <taxon>Metazoa</taxon>
        <taxon>Ecdysozoa</taxon>
        <taxon>Nematoda</taxon>
        <taxon>Chromadorea</taxon>
        <taxon>Rhabditida</taxon>
        <taxon>Rhabditina</taxon>
        <taxon>Diplogasteromorpha</taxon>
        <taxon>Diplogasteroidea</taxon>
        <taxon>Neodiplogasteridae</taxon>
        <taxon>Pristionchus</taxon>
    </lineage>
</organism>
<evidence type="ECO:0000313" key="1">
    <source>
        <dbReference type="EnsemblMetazoa" id="PPA40770.1"/>
    </source>
</evidence>
<sequence length="257" mass="29114">MIHQDIFVSLSAQFTIFTTQKCVFVFSMLLNLISLICLLKQTPPNQALIRNYLILTQIMIIIFDMVFELAIEPIVLFPILGGFCCGWLCSIVPLPYVVSLFIILVCNIGVSIMICVIFRHQAILFDSSPFKLSKRSIKVIRVTLLSIFYCPALVYAFKPIDYNSIESVVDENNLGWVRDRCKYYFEHRSLIVTAVCWAMEAHSKRSSASVRAIKKSLTILFLQLFIPLFMICTPAGIIFVGLATGDTVSFGENKLRT</sequence>
<gene>
    <name evidence="1" type="primary">WBGene00279139</name>
</gene>
<proteinExistence type="predicted"/>
<reference evidence="2" key="1">
    <citation type="journal article" date="2008" name="Nat. Genet.">
        <title>The Pristionchus pacificus genome provides a unique perspective on nematode lifestyle and parasitism.</title>
        <authorList>
            <person name="Dieterich C."/>
            <person name="Clifton S.W."/>
            <person name="Schuster L.N."/>
            <person name="Chinwalla A."/>
            <person name="Delehaunty K."/>
            <person name="Dinkelacker I."/>
            <person name="Fulton L."/>
            <person name="Fulton R."/>
            <person name="Godfrey J."/>
            <person name="Minx P."/>
            <person name="Mitreva M."/>
            <person name="Roeseler W."/>
            <person name="Tian H."/>
            <person name="Witte H."/>
            <person name="Yang S.P."/>
            <person name="Wilson R.K."/>
            <person name="Sommer R.J."/>
        </authorList>
    </citation>
    <scope>NUCLEOTIDE SEQUENCE [LARGE SCALE GENOMIC DNA]</scope>
    <source>
        <strain evidence="2">PS312</strain>
    </source>
</reference>
<dbReference type="PANTHER" id="PTHR22941:SF26">
    <property type="entry name" value="SERPENTINE RECEPTOR, CLASS H"/>
    <property type="match status" value="1"/>
</dbReference>
<keyword evidence="2" id="KW-1185">Reference proteome</keyword>
<dbReference type="EnsemblMetazoa" id="PPA40770.1">
    <property type="protein sequence ID" value="PPA40770.1"/>
    <property type="gene ID" value="WBGene00279139"/>
</dbReference>
<reference evidence="1" key="2">
    <citation type="submission" date="2022-06" db="UniProtKB">
        <authorList>
            <consortium name="EnsemblMetazoa"/>
        </authorList>
    </citation>
    <scope>IDENTIFICATION</scope>
    <source>
        <strain evidence="1">PS312</strain>
    </source>
</reference>
<dbReference type="AlphaFoldDB" id="A0A2A6C2B6"/>
<protein>
    <submittedName>
        <fullName evidence="1">G protein-coupled receptor</fullName>
    </submittedName>
</protein>
<name>A0A2A6C2B6_PRIPA</name>